<proteinExistence type="predicted"/>
<evidence type="ECO:0000256" key="5">
    <source>
        <dbReference type="ARBA" id="ARBA00023163"/>
    </source>
</evidence>
<evidence type="ECO:0000259" key="6">
    <source>
        <dbReference type="Pfam" id="PF00562"/>
    </source>
</evidence>
<organism evidence="7">
    <name type="scientific">marine sediment metagenome</name>
    <dbReference type="NCBI Taxonomy" id="412755"/>
    <lineage>
        <taxon>unclassified sequences</taxon>
        <taxon>metagenomes</taxon>
        <taxon>ecological metagenomes</taxon>
    </lineage>
</organism>
<dbReference type="InterPro" id="IPR014724">
    <property type="entry name" value="RNA_pol_RPB2_OB-fold"/>
</dbReference>
<dbReference type="GO" id="GO:0006351">
    <property type="term" value="P:DNA-templated transcription"/>
    <property type="evidence" value="ECO:0007669"/>
    <property type="project" value="InterPro"/>
</dbReference>
<feature type="domain" description="DNA-directed RNA polymerase subunit 2 hybrid-binding" evidence="6">
    <location>
        <begin position="1"/>
        <end position="168"/>
    </location>
</feature>
<accession>X0TQI0</accession>
<dbReference type="Gene3D" id="2.40.270.10">
    <property type="entry name" value="DNA-directed RNA polymerase, subunit 2, domain 6"/>
    <property type="match status" value="2"/>
</dbReference>
<feature type="non-terminal residue" evidence="7">
    <location>
        <position position="1"/>
    </location>
</feature>
<name>X0TQI0_9ZZZZ</name>
<dbReference type="AlphaFoldDB" id="X0TQI0"/>
<dbReference type="InterPro" id="IPR007120">
    <property type="entry name" value="DNA-dir_RNAP_su2_dom"/>
</dbReference>
<evidence type="ECO:0000256" key="2">
    <source>
        <dbReference type="ARBA" id="ARBA00022478"/>
    </source>
</evidence>
<dbReference type="GO" id="GO:0003899">
    <property type="term" value="F:DNA-directed RNA polymerase activity"/>
    <property type="evidence" value="ECO:0007669"/>
    <property type="project" value="UniProtKB-EC"/>
</dbReference>
<evidence type="ECO:0000256" key="1">
    <source>
        <dbReference type="ARBA" id="ARBA00012418"/>
    </source>
</evidence>
<dbReference type="GO" id="GO:0032549">
    <property type="term" value="F:ribonucleoside binding"/>
    <property type="evidence" value="ECO:0007669"/>
    <property type="project" value="InterPro"/>
</dbReference>
<dbReference type="PROSITE" id="PS01166">
    <property type="entry name" value="RNA_POL_BETA"/>
    <property type="match status" value="1"/>
</dbReference>
<reference evidence="7" key="1">
    <citation type="journal article" date="2014" name="Front. Microbiol.">
        <title>High frequency of phylogenetically diverse reductive dehalogenase-homologous genes in deep subseafloor sedimentary metagenomes.</title>
        <authorList>
            <person name="Kawai M."/>
            <person name="Futagami T."/>
            <person name="Toyoda A."/>
            <person name="Takaki Y."/>
            <person name="Nishi S."/>
            <person name="Hori S."/>
            <person name="Arai W."/>
            <person name="Tsubouchi T."/>
            <person name="Morono Y."/>
            <person name="Uchiyama I."/>
            <person name="Ito T."/>
            <person name="Fujiyama A."/>
            <person name="Inagaki F."/>
            <person name="Takami H."/>
        </authorList>
    </citation>
    <scope>NUCLEOTIDE SEQUENCE</scope>
    <source>
        <strain evidence="7">Expedition CK06-06</strain>
    </source>
</reference>
<dbReference type="InterPro" id="IPR037033">
    <property type="entry name" value="DNA-dir_RNAP_su2_hyb_sf"/>
</dbReference>
<dbReference type="EMBL" id="BARS01010075">
    <property type="protein sequence ID" value="GAF89456.1"/>
    <property type="molecule type" value="Genomic_DNA"/>
</dbReference>
<keyword evidence="3" id="KW-0808">Transferase</keyword>
<dbReference type="PANTHER" id="PTHR20856">
    <property type="entry name" value="DNA-DIRECTED RNA POLYMERASE I SUBUNIT 2"/>
    <property type="match status" value="1"/>
</dbReference>
<evidence type="ECO:0000256" key="4">
    <source>
        <dbReference type="ARBA" id="ARBA00022695"/>
    </source>
</evidence>
<dbReference type="EC" id="2.7.7.6" evidence="1"/>
<feature type="domain" description="DNA-directed RNA polymerase subunit 2 hybrid-binding" evidence="6">
    <location>
        <begin position="255"/>
        <end position="314"/>
    </location>
</feature>
<gene>
    <name evidence="7" type="ORF">S01H1_18784</name>
</gene>
<dbReference type="GO" id="GO:0000428">
    <property type="term" value="C:DNA-directed RNA polymerase complex"/>
    <property type="evidence" value="ECO:0007669"/>
    <property type="project" value="UniProtKB-KW"/>
</dbReference>
<evidence type="ECO:0000256" key="3">
    <source>
        <dbReference type="ARBA" id="ARBA00022679"/>
    </source>
</evidence>
<keyword evidence="5" id="KW-0804">Transcription</keyword>
<dbReference type="InterPro" id="IPR007121">
    <property type="entry name" value="RNA_pol_bsu_CS"/>
</dbReference>
<dbReference type="Gene3D" id="2.40.50.150">
    <property type="match status" value="1"/>
</dbReference>
<keyword evidence="4" id="KW-0548">Nucleotidyltransferase</keyword>
<dbReference type="InterPro" id="IPR015712">
    <property type="entry name" value="DNA-dir_RNA_pol_su2"/>
</dbReference>
<dbReference type="Pfam" id="PF00562">
    <property type="entry name" value="RNA_pol_Rpb2_6"/>
    <property type="match status" value="2"/>
</dbReference>
<evidence type="ECO:0000313" key="7">
    <source>
        <dbReference type="EMBL" id="GAF89456.1"/>
    </source>
</evidence>
<dbReference type="SUPFAM" id="SSF64484">
    <property type="entry name" value="beta and beta-prime subunits of DNA dependent RNA-polymerase"/>
    <property type="match status" value="1"/>
</dbReference>
<protein>
    <recommendedName>
        <fullName evidence="1">DNA-directed RNA polymerase</fullName>
        <ecNumber evidence="1">2.7.7.6</ecNumber>
    </recommendedName>
</protein>
<dbReference type="GO" id="GO:0003677">
    <property type="term" value="F:DNA binding"/>
    <property type="evidence" value="ECO:0007669"/>
    <property type="project" value="InterPro"/>
</dbReference>
<sequence>ILVGKITPKGETELTAEEKLLRAIFGEKAKEVKDTSLRVPHGEWGKVIDVKVFSRADHAELPPGVNQLVRVWVAQTRKVSEGDKLAGRHGNKGVIARILPVEDMPLLPDGRPVELILNPIGVPSRMNLGPVLETHLGWAANALGFRVLSPVFDGADNDAIEDALCRAWIAQRSGAVGLDLETDSTSFDLEQAKAWLSERGYDGERIFSDEYRGEAKKACLRLWLGDVGISSQGLSDEEAEAEAQRVSEERTLPIPTSGKTILYDGRTGEPFDQPVTVGYVYIMKLIHLVEDKIHARSTGPYSLITQQPLGGKAQFEGRIQA</sequence>
<feature type="non-terminal residue" evidence="7">
    <location>
        <position position="321"/>
    </location>
</feature>
<keyword evidence="2" id="KW-0240">DNA-directed RNA polymerase</keyword>
<comment type="caution">
    <text evidence="7">The sequence shown here is derived from an EMBL/GenBank/DDBJ whole genome shotgun (WGS) entry which is preliminary data.</text>
</comment>